<reference evidence="8" key="1">
    <citation type="submission" date="2018-06" db="EMBL/GenBank/DDBJ databases">
        <authorList>
            <person name="Zhirakovskaya E."/>
        </authorList>
    </citation>
    <scope>NUCLEOTIDE SEQUENCE</scope>
</reference>
<evidence type="ECO:0000256" key="3">
    <source>
        <dbReference type="ARBA" id="ARBA00022741"/>
    </source>
</evidence>
<keyword evidence="3" id="KW-0547">Nucleotide-binding</keyword>
<evidence type="ECO:0000259" key="7">
    <source>
        <dbReference type="Pfam" id="PF00696"/>
    </source>
</evidence>
<feature type="non-terminal residue" evidence="8">
    <location>
        <position position="223"/>
    </location>
</feature>
<organism evidence="8">
    <name type="scientific">hydrothermal vent metagenome</name>
    <dbReference type="NCBI Taxonomy" id="652676"/>
    <lineage>
        <taxon>unclassified sequences</taxon>
        <taxon>metagenomes</taxon>
        <taxon>ecological metagenomes</taxon>
    </lineage>
</organism>
<dbReference type="EMBL" id="UOEE01000217">
    <property type="protein sequence ID" value="VAV96175.1"/>
    <property type="molecule type" value="Genomic_DNA"/>
</dbReference>
<dbReference type="PANTHER" id="PTHR21499:SF3">
    <property type="entry name" value="ASPARTOKINASE"/>
    <property type="match status" value="1"/>
</dbReference>
<keyword evidence="5" id="KW-0067">ATP-binding</keyword>
<dbReference type="SUPFAM" id="SSF53633">
    <property type="entry name" value="Carbamate kinase-like"/>
    <property type="match status" value="1"/>
</dbReference>
<evidence type="ECO:0000256" key="4">
    <source>
        <dbReference type="ARBA" id="ARBA00022777"/>
    </source>
</evidence>
<feature type="domain" description="Aspartate/glutamate/uridylate kinase" evidence="7">
    <location>
        <begin position="3"/>
        <end position="222"/>
    </location>
</feature>
<dbReference type="GO" id="GO:0005829">
    <property type="term" value="C:cytosol"/>
    <property type="evidence" value="ECO:0007669"/>
    <property type="project" value="TreeGrafter"/>
</dbReference>
<comment type="similarity">
    <text evidence="1">Belongs to the aspartokinase family.</text>
</comment>
<dbReference type="Gene3D" id="3.40.1160.10">
    <property type="entry name" value="Acetylglutamate kinase-like"/>
    <property type="match status" value="1"/>
</dbReference>
<evidence type="ECO:0000313" key="8">
    <source>
        <dbReference type="EMBL" id="VAV96175.1"/>
    </source>
</evidence>
<evidence type="ECO:0000256" key="5">
    <source>
        <dbReference type="ARBA" id="ARBA00022840"/>
    </source>
</evidence>
<sequence>MARIVMKFGGTSTANTQNLRICAKHVARKAKTGQQIVVVVSAPAGMTDQLIARIEEADPTGQHLDEADVVLAAGEQINAGLMVMCLRELGLAARSWLGWQAGLITDENFGKARLATAKTDALLDSLVAGEIVVLAGFQGVTPSGRISTLGRGGSDVSAVALASALAATRCDIYTDVQGVFSADPAIVPTAELLTSISAAEMLEMASSGAKVLHGRSVELAMAK</sequence>
<protein>
    <submittedName>
        <fullName evidence="8">Aspartokinase</fullName>
        <ecNumber evidence="8">2.7.2.4</ecNumber>
    </submittedName>
</protein>
<gene>
    <name evidence="8" type="ORF">MNBD_ALPHA06-539</name>
</gene>
<evidence type="ECO:0000256" key="2">
    <source>
        <dbReference type="ARBA" id="ARBA00022679"/>
    </source>
</evidence>
<dbReference type="InterPro" id="IPR036393">
    <property type="entry name" value="AceGlu_kinase-like_sf"/>
</dbReference>
<dbReference type="GO" id="GO:0005524">
    <property type="term" value="F:ATP binding"/>
    <property type="evidence" value="ECO:0007669"/>
    <property type="project" value="UniProtKB-KW"/>
</dbReference>
<evidence type="ECO:0000256" key="1">
    <source>
        <dbReference type="ARBA" id="ARBA00010122"/>
    </source>
</evidence>
<keyword evidence="2 8" id="KW-0808">Transferase</keyword>
<evidence type="ECO:0000256" key="6">
    <source>
        <dbReference type="ARBA" id="ARBA00047872"/>
    </source>
</evidence>
<dbReference type="InterPro" id="IPR001048">
    <property type="entry name" value="Asp/Glu/Uridylate_kinase"/>
</dbReference>
<dbReference type="GO" id="GO:0004072">
    <property type="term" value="F:aspartate kinase activity"/>
    <property type="evidence" value="ECO:0007669"/>
    <property type="project" value="UniProtKB-EC"/>
</dbReference>
<name>A0A3B0SMS7_9ZZZZ</name>
<proteinExistence type="inferred from homology"/>
<dbReference type="EC" id="2.7.2.4" evidence="8"/>
<accession>A0A3B0SMS7</accession>
<keyword evidence="4 8" id="KW-0418">Kinase</keyword>
<dbReference type="AlphaFoldDB" id="A0A3B0SMS7"/>
<dbReference type="PANTHER" id="PTHR21499">
    <property type="entry name" value="ASPARTATE KINASE"/>
    <property type="match status" value="1"/>
</dbReference>
<dbReference type="GO" id="GO:0009089">
    <property type="term" value="P:lysine biosynthetic process via diaminopimelate"/>
    <property type="evidence" value="ECO:0007669"/>
    <property type="project" value="TreeGrafter"/>
</dbReference>
<dbReference type="GO" id="GO:0009090">
    <property type="term" value="P:homoserine biosynthetic process"/>
    <property type="evidence" value="ECO:0007669"/>
    <property type="project" value="TreeGrafter"/>
</dbReference>
<dbReference type="Pfam" id="PF00696">
    <property type="entry name" value="AA_kinase"/>
    <property type="match status" value="1"/>
</dbReference>
<comment type="catalytic activity">
    <reaction evidence="6">
        <text>L-aspartate + ATP = 4-phospho-L-aspartate + ADP</text>
        <dbReference type="Rhea" id="RHEA:23776"/>
        <dbReference type="ChEBI" id="CHEBI:29991"/>
        <dbReference type="ChEBI" id="CHEBI:30616"/>
        <dbReference type="ChEBI" id="CHEBI:57535"/>
        <dbReference type="ChEBI" id="CHEBI:456216"/>
        <dbReference type="EC" id="2.7.2.4"/>
    </reaction>
</comment>